<reference evidence="2 3" key="1">
    <citation type="submission" date="2014-01" db="EMBL/GenBank/DDBJ databases">
        <title>Genome sequence determination for a cystic fibrosis isolate, Inquilinus limosus.</title>
        <authorList>
            <person name="Pino M."/>
            <person name="Di Conza J."/>
            <person name="Gutkind G."/>
        </authorList>
    </citation>
    <scope>NUCLEOTIDE SEQUENCE [LARGE SCALE GENOMIC DNA]</scope>
    <source>
        <strain evidence="2 3">MP06</strain>
    </source>
</reference>
<name>A0A0A0CZU2_9PROT</name>
<dbReference type="OrthoDB" id="7370383at2"/>
<comment type="caution">
    <text evidence="2">The sequence shown here is derived from an EMBL/GenBank/DDBJ whole genome shotgun (WGS) entry which is preliminary data.</text>
</comment>
<gene>
    <name evidence="2" type="ORF">P409_28030</name>
</gene>
<protein>
    <submittedName>
        <fullName evidence="2">Uncharacterized protein</fullName>
    </submittedName>
</protein>
<evidence type="ECO:0000256" key="1">
    <source>
        <dbReference type="SAM" id="MobiDB-lite"/>
    </source>
</evidence>
<feature type="compositionally biased region" description="Basic and acidic residues" evidence="1">
    <location>
        <begin position="1"/>
        <end position="20"/>
    </location>
</feature>
<organism evidence="2 3">
    <name type="scientific">Inquilinus limosus MP06</name>
    <dbReference type="NCBI Taxonomy" id="1398085"/>
    <lineage>
        <taxon>Bacteria</taxon>
        <taxon>Pseudomonadati</taxon>
        <taxon>Pseudomonadota</taxon>
        <taxon>Alphaproteobacteria</taxon>
        <taxon>Rhodospirillales</taxon>
        <taxon>Rhodospirillaceae</taxon>
        <taxon>Inquilinus</taxon>
    </lineage>
</organism>
<dbReference type="EMBL" id="JANX01000548">
    <property type="protein sequence ID" value="KGM31289.1"/>
    <property type="molecule type" value="Genomic_DNA"/>
</dbReference>
<feature type="region of interest" description="Disordered" evidence="1">
    <location>
        <begin position="1"/>
        <end position="22"/>
    </location>
</feature>
<sequence length="104" mass="11182">HGNGPRPDRPEGSPEEIRAERSRRRAAVAAMIERAIDDLAEPARVAPLKAGLAVRLQEPDVDALLDTQSIGGAMIRLCRSLAFDIWNDADGYLARALVPAPDTG</sequence>
<dbReference type="RefSeq" id="WP_034846165.1">
    <property type="nucleotide sequence ID" value="NZ_JANX01000548.1"/>
</dbReference>
<evidence type="ECO:0000313" key="2">
    <source>
        <dbReference type="EMBL" id="KGM31289.1"/>
    </source>
</evidence>
<evidence type="ECO:0000313" key="3">
    <source>
        <dbReference type="Proteomes" id="UP000029995"/>
    </source>
</evidence>
<feature type="non-terminal residue" evidence="2">
    <location>
        <position position="1"/>
    </location>
</feature>
<accession>A0A0A0CZU2</accession>
<proteinExistence type="predicted"/>
<dbReference type="Proteomes" id="UP000029995">
    <property type="component" value="Unassembled WGS sequence"/>
</dbReference>
<dbReference type="AlphaFoldDB" id="A0A0A0CZU2"/>